<organism evidence="1 2">
    <name type="scientific">Geotrichum galactomycetum</name>
    <dbReference type="NCBI Taxonomy" id="27317"/>
    <lineage>
        <taxon>Eukaryota</taxon>
        <taxon>Fungi</taxon>
        <taxon>Dikarya</taxon>
        <taxon>Ascomycota</taxon>
        <taxon>Saccharomycotina</taxon>
        <taxon>Dipodascomycetes</taxon>
        <taxon>Dipodascales</taxon>
        <taxon>Dipodascaceae</taxon>
        <taxon>Geotrichum</taxon>
    </lineage>
</organism>
<reference evidence="1 2" key="1">
    <citation type="journal article" date="2020" name="Front. Microbiol.">
        <title>Phenotypic and Genetic Characterization of the Cheese Ripening Yeast Geotrichum candidum.</title>
        <authorList>
            <person name="Perkins V."/>
            <person name="Vignola S."/>
            <person name="Lessard M.H."/>
            <person name="Plante P.L."/>
            <person name="Corbeil J."/>
            <person name="Dugat-Bony E."/>
            <person name="Frenette M."/>
            <person name="Labrie S."/>
        </authorList>
    </citation>
    <scope>NUCLEOTIDE SEQUENCE [LARGE SCALE GENOMIC DNA]</scope>
    <source>
        <strain evidence="1 2">LMA-1147</strain>
    </source>
</reference>
<dbReference type="EMBL" id="QVQA01000065">
    <property type="protein sequence ID" value="KAF5097460.1"/>
    <property type="molecule type" value="Genomic_DNA"/>
</dbReference>
<name>A0ACB6V499_9ASCO</name>
<evidence type="ECO:0000313" key="1">
    <source>
        <dbReference type="EMBL" id="KAF5097460.1"/>
    </source>
</evidence>
<accession>A0ACB6V499</accession>
<gene>
    <name evidence="1" type="ORF">D0Z00_002397</name>
</gene>
<dbReference type="Proteomes" id="UP000744676">
    <property type="component" value="Unassembled WGS sequence"/>
</dbReference>
<sequence>MEPSKRPRDNTSTVVDEEFNETSSNASTVIHKDSLLKRIFLPSANDRSVTTQEERRFVRRLDIILMTYGCISYCIKQIDQSNYSSAYVSGMREDLNMTGNQYNWLGTYFTIGYAVALIPSQIMMLKVKAGIWLPSLELIWGILTGLCAIVKDVRQMYALRFFIGFMEASSWPGMITVLMNWYTPTELGTRAALFGAAGAAGNMFTGFMQAAIYKNMHGTHGLPGWKWLFIFNCIMTIIVALAGYFVIPDTPTNGGARWMSKEDVQLSQQRMERIGRNTKHKFELADFKKTYLDYKFWVFALAYVPWAWGLLSTSYFNLWLEKIKLADGTRRYSIPQVNLIPLGGYAIQIVTMILYARIADITGKRWMVCVFQQLCGLFGCIVLSVWPSSVPFLFTAFFIMFSVAATGPILMSWMADMWNRYPERRAIITGSIVVLVYANNAWMPLFIWPVTEAPNYHYGYKIATMFQGVSLIGILLFQLIDQRRIKKDHNDDGGDVVALPD</sequence>
<evidence type="ECO:0000313" key="2">
    <source>
        <dbReference type="Proteomes" id="UP000744676"/>
    </source>
</evidence>
<keyword evidence="2" id="KW-1185">Reference proteome</keyword>
<comment type="caution">
    <text evidence="1">The sequence shown here is derived from an EMBL/GenBank/DDBJ whole genome shotgun (WGS) entry which is preliminary data.</text>
</comment>
<protein>
    <submittedName>
        <fullName evidence="1">Uncharacterized protein</fullName>
    </submittedName>
</protein>
<proteinExistence type="predicted"/>